<feature type="transmembrane region" description="Helical" evidence="1">
    <location>
        <begin position="21"/>
        <end position="43"/>
    </location>
</feature>
<keyword evidence="3" id="KW-1185">Reference proteome</keyword>
<dbReference type="RefSeq" id="WP_310093266.1">
    <property type="nucleotide sequence ID" value="NZ_JAVDTT010000002.1"/>
</dbReference>
<evidence type="ECO:0000313" key="3">
    <source>
        <dbReference type="Proteomes" id="UP001254759"/>
    </source>
</evidence>
<sequence>MSLPDMNLPPPIPHLARPVNSFVTVLAWISIALALLGVLYGLVQTVMGLVMPQDYYLRMLNPYGGELPQLPPLMHWIYTHTLLMGLLMTVLSAIFLWVSWGVLKRKEWGRVGFIAVLVLGALWQFACVLAIPQFTEGMLAIQAGALPQGQTLPPEFETFMTAAMLMGGLVAVVFAALHAWIIWKLCTPAVRAEFDRR</sequence>
<feature type="transmembrane region" description="Helical" evidence="1">
    <location>
        <begin position="77"/>
        <end position="99"/>
    </location>
</feature>
<name>A0ABU1RT83_9GAMM</name>
<keyword evidence="1" id="KW-0812">Transmembrane</keyword>
<keyword evidence="1" id="KW-0472">Membrane</keyword>
<keyword evidence="1" id="KW-1133">Transmembrane helix</keyword>
<proteinExistence type="predicted"/>
<evidence type="ECO:0000256" key="1">
    <source>
        <dbReference type="SAM" id="Phobius"/>
    </source>
</evidence>
<feature type="transmembrane region" description="Helical" evidence="1">
    <location>
        <begin position="159"/>
        <end position="183"/>
    </location>
</feature>
<reference evidence="2 3" key="1">
    <citation type="submission" date="2023-07" db="EMBL/GenBank/DDBJ databases">
        <title>Sorghum-associated microbial communities from plants grown in Nebraska, USA.</title>
        <authorList>
            <person name="Schachtman D."/>
        </authorList>
    </citation>
    <scope>NUCLEOTIDE SEQUENCE [LARGE SCALE GENOMIC DNA]</scope>
    <source>
        <strain evidence="2 3">BE107</strain>
    </source>
</reference>
<dbReference type="EMBL" id="JAVDTT010000002">
    <property type="protein sequence ID" value="MDR6841975.1"/>
    <property type="molecule type" value="Genomic_DNA"/>
</dbReference>
<comment type="caution">
    <text evidence="2">The sequence shown here is derived from an EMBL/GenBank/DDBJ whole genome shotgun (WGS) entry which is preliminary data.</text>
</comment>
<protein>
    <submittedName>
        <fullName evidence="2">Uncharacterized protein</fullName>
    </submittedName>
</protein>
<gene>
    <name evidence="2" type="ORF">J2W94_002260</name>
</gene>
<evidence type="ECO:0000313" key="2">
    <source>
        <dbReference type="EMBL" id="MDR6841975.1"/>
    </source>
</evidence>
<feature type="transmembrane region" description="Helical" evidence="1">
    <location>
        <begin position="111"/>
        <end position="131"/>
    </location>
</feature>
<accession>A0ABU1RT83</accession>
<organism evidence="2 3">
    <name type="scientific">Pseudoxanthomonas sacheonensis</name>
    <dbReference type="NCBI Taxonomy" id="443615"/>
    <lineage>
        <taxon>Bacteria</taxon>
        <taxon>Pseudomonadati</taxon>
        <taxon>Pseudomonadota</taxon>
        <taxon>Gammaproteobacteria</taxon>
        <taxon>Lysobacterales</taxon>
        <taxon>Lysobacteraceae</taxon>
        <taxon>Pseudoxanthomonas</taxon>
    </lineage>
</organism>
<dbReference type="Proteomes" id="UP001254759">
    <property type="component" value="Unassembled WGS sequence"/>
</dbReference>